<dbReference type="PANTHER" id="PTHR24305:SF210">
    <property type="entry name" value="CYTOCHROME P450 MONOOXYGENASE ASQL-RELATED"/>
    <property type="match status" value="1"/>
</dbReference>
<sequence length="129" mass="14888">MKALHDEYSTAVRCGPNEASFTSPTAWKEIFGHRKSGRRSFDKDLRFHRVPTTKACSIVIADGEDHSRHRRTLSHAFSERALWGQEDILTHYIDLFIQNLRDKAAADGKIDMVNMVKWYNFTTFDIIGD</sequence>
<keyword evidence="4" id="KW-0479">Metal-binding</keyword>
<keyword evidence="6" id="KW-0503">Monooxygenase</keyword>
<comment type="similarity">
    <text evidence="2">Belongs to the cytochrome P450 family.</text>
</comment>
<dbReference type="InterPro" id="IPR036396">
    <property type="entry name" value="Cyt_P450_sf"/>
</dbReference>
<gene>
    <name evidence="7" type="ORF">H2204_011647</name>
</gene>
<dbReference type="SUPFAM" id="SSF48264">
    <property type="entry name" value="Cytochrome P450"/>
    <property type="match status" value="1"/>
</dbReference>
<evidence type="ECO:0000256" key="1">
    <source>
        <dbReference type="ARBA" id="ARBA00001971"/>
    </source>
</evidence>
<dbReference type="GO" id="GO:0016705">
    <property type="term" value="F:oxidoreductase activity, acting on paired donors, with incorporation or reduction of molecular oxygen"/>
    <property type="evidence" value="ECO:0007669"/>
    <property type="project" value="InterPro"/>
</dbReference>
<dbReference type="InterPro" id="IPR050121">
    <property type="entry name" value="Cytochrome_P450_monoxygenase"/>
</dbReference>
<dbReference type="AlphaFoldDB" id="A0AA39CRN5"/>
<evidence type="ECO:0000256" key="2">
    <source>
        <dbReference type="ARBA" id="ARBA00010617"/>
    </source>
</evidence>
<dbReference type="InterPro" id="IPR001128">
    <property type="entry name" value="Cyt_P450"/>
</dbReference>
<evidence type="ECO:0000256" key="5">
    <source>
        <dbReference type="ARBA" id="ARBA00023004"/>
    </source>
</evidence>
<comment type="cofactor">
    <cofactor evidence="1">
        <name>heme</name>
        <dbReference type="ChEBI" id="CHEBI:30413"/>
    </cofactor>
</comment>
<dbReference type="Gene3D" id="1.10.630.10">
    <property type="entry name" value="Cytochrome P450"/>
    <property type="match status" value="1"/>
</dbReference>
<proteinExistence type="inferred from homology"/>
<evidence type="ECO:0000256" key="3">
    <source>
        <dbReference type="ARBA" id="ARBA00022617"/>
    </source>
</evidence>
<evidence type="ECO:0008006" key="9">
    <source>
        <dbReference type="Google" id="ProtNLM"/>
    </source>
</evidence>
<accession>A0AA39CRN5</accession>
<name>A0AA39CRN5_9EURO</name>
<dbReference type="Proteomes" id="UP001172681">
    <property type="component" value="Unassembled WGS sequence"/>
</dbReference>
<keyword evidence="3" id="KW-0349">Heme</keyword>
<keyword evidence="8" id="KW-1185">Reference proteome</keyword>
<organism evidence="7 8">
    <name type="scientific">Knufia peltigerae</name>
    <dbReference type="NCBI Taxonomy" id="1002370"/>
    <lineage>
        <taxon>Eukaryota</taxon>
        <taxon>Fungi</taxon>
        <taxon>Dikarya</taxon>
        <taxon>Ascomycota</taxon>
        <taxon>Pezizomycotina</taxon>
        <taxon>Eurotiomycetes</taxon>
        <taxon>Chaetothyriomycetidae</taxon>
        <taxon>Chaetothyriales</taxon>
        <taxon>Trichomeriaceae</taxon>
        <taxon>Knufia</taxon>
    </lineage>
</organism>
<dbReference type="PANTHER" id="PTHR24305">
    <property type="entry name" value="CYTOCHROME P450"/>
    <property type="match status" value="1"/>
</dbReference>
<evidence type="ECO:0000256" key="6">
    <source>
        <dbReference type="ARBA" id="ARBA00023033"/>
    </source>
</evidence>
<protein>
    <recommendedName>
        <fullName evidence="9">Cytochrome P450</fullName>
    </recommendedName>
</protein>
<reference evidence="7" key="1">
    <citation type="submission" date="2022-10" db="EMBL/GenBank/DDBJ databases">
        <title>Culturing micro-colonial fungi from biological soil crusts in the Mojave desert and describing Neophaeococcomyces mojavensis, and introducing the new genera and species Taxawa tesnikishii.</title>
        <authorList>
            <person name="Kurbessoian T."/>
            <person name="Stajich J.E."/>
        </authorList>
    </citation>
    <scope>NUCLEOTIDE SEQUENCE</scope>
    <source>
        <strain evidence="7">TK_35</strain>
    </source>
</reference>
<dbReference type="GO" id="GO:0020037">
    <property type="term" value="F:heme binding"/>
    <property type="evidence" value="ECO:0007669"/>
    <property type="project" value="InterPro"/>
</dbReference>
<comment type="caution">
    <text evidence="7">The sequence shown here is derived from an EMBL/GenBank/DDBJ whole genome shotgun (WGS) entry which is preliminary data.</text>
</comment>
<keyword evidence="5" id="KW-0408">Iron</keyword>
<dbReference type="GO" id="GO:0004497">
    <property type="term" value="F:monooxygenase activity"/>
    <property type="evidence" value="ECO:0007669"/>
    <property type="project" value="UniProtKB-KW"/>
</dbReference>
<evidence type="ECO:0000313" key="7">
    <source>
        <dbReference type="EMBL" id="KAJ9622140.1"/>
    </source>
</evidence>
<dbReference type="Pfam" id="PF00067">
    <property type="entry name" value="p450"/>
    <property type="match status" value="1"/>
</dbReference>
<evidence type="ECO:0000313" key="8">
    <source>
        <dbReference type="Proteomes" id="UP001172681"/>
    </source>
</evidence>
<dbReference type="EMBL" id="JAPDRN010000110">
    <property type="protein sequence ID" value="KAJ9622140.1"/>
    <property type="molecule type" value="Genomic_DNA"/>
</dbReference>
<evidence type="ECO:0000256" key="4">
    <source>
        <dbReference type="ARBA" id="ARBA00022723"/>
    </source>
</evidence>
<dbReference type="GO" id="GO:0005506">
    <property type="term" value="F:iron ion binding"/>
    <property type="evidence" value="ECO:0007669"/>
    <property type="project" value="InterPro"/>
</dbReference>
<keyword evidence="6" id="KW-0560">Oxidoreductase</keyword>